<reference evidence="2" key="1">
    <citation type="journal article" date="2024" name="IScience">
        <title>Strigolactones Initiate the Formation of Haustorium-like Structures in Castilleja.</title>
        <authorList>
            <person name="Buerger M."/>
            <person name="Peterson D."/>
            <person name="Chory J."/>
        </authorList>
    </citation>
    <scope>NUCLEOTIDE SEQUENCE [LARGE SCALE GENOMIC DNA]</scope>
</reference>
<keyword evidence="2" id="KW-1185">Reference proteome</keyword>
<name>A0ABD3CKS8_9LAMI</name>
<proteinExistence type="predicted"/>
<dbReference type="Proteomes" id="UP001632038">
    <property type="component" value="Unassembled WGS sequence"/>
</dbReference>
<evidence type="ECO:0000313" key="2">
    <source>
        <dbReference type="Proteomes" id="UP001632038"/>
    </source>
</evidence>
<evidence type="ECO:0000313" key="1">
    <source>
        <dbReference type="EMBL" id="KAL3629824.1"/>
    </source>
</evidence>
<organism evidence="1 2">
    <name type="scientific">Castilleja foliolosa</name>
    <dbReference type="NCBI Taxonomy" id="1961234"/>
    <lineage>
        <taxon>Eukaryota</taxon>
        <taxon>Viridiplantae</taxon>
        <taxon>Streptophyta</taxon>
        <taxon>Embryophyta</taxon>
        <taxon>Tracheophyta</taxon>
        <taxon>Spermatophyta</taxon>
        <taxon>Magnoliopsida</taxon>
        <taxon>eudicotyledons</taxon>
        <taxon>Gunneridae</taxon>
        <taxon>Pentapetalae</taxon>
        <taxon>asterids</taxon>
        <taxon>lamiids</taxon>
        <taxon>Lamiales</taxon>
        <taxon>Orobanchaceae</taxon>
        <taxon>Pedicularideae</taxon>
        <taxon>Castillejinae</taxon>
        <taxon>Castilleja</taxon>
    </lineage>
</organism>
<protein>
    <submittedName>
        <fullName evidence="1">Uncharacterized protein</fullName>
    </submittedName>
</protein>
<dbReference type="EMBL" id="JAVIJP010000034">
    <property type="protein sequence ID" value="KAL3629824.1"/>
    <property type="molecule type" value="Genomic_DNA"/>
</dbReference>
<comment type="caution">
    <text evidence="1">The sequence shown here is derived from an EMBL/GenBank/DDBJ whole genome shotgun (WGS) entry which is preliminary data.</text>
</comment>
<sequence length="95" mass="11012">MLRPIGDETWWSIIRPERQCSFSRQRCDVGAHSSFNSSKYHLRTSCVDVFNMKFWRSNLKKRNSSVTAEDDSGIHIWDLGKLKFPVAAIIHLTSL</sequence>
<gene>
    <name evidence="1" type="ORF">CASFOL_027046</name>
</gene>
<accession>A0ABD3CKS8</accession>
<dbReference type="AlphaFoldDB" id="A0ABD3CKS8"/>